<dbReference type="EMBL" id="JAUSRG010000006">
    <property type="protein sequence ID" value="MDP9905466.1"/>
    <property type="molecule type" value="Genomic_DNA"/>
</dbReference>
<evidence type="ECO:0000313" key="6">
    <source>
        <dbReference type="EMBL" id="MDQ0178794.1"/>
    </source>
</evidence>
<dbReference type="EMBL" id="JAUSTF010000001">
    <property type="protein sequence ID" value="MDQ0178794.1"/>
    <property type="molecule type" value="Genomic_DNA"/>
</dbReference>
<sequence length="296" mass="31898">MNYGNHAATAPRGTRVVMTGAGGNIGRGLAPRLLAAGYQLTLSDLKPVDGLATEARFDAADVRTGGGLQAAMVDADILVHLPALHGIHVADHTETEFWDLNVNGTFRTLQAAVAAGVGKVVWLSSQAWHDSSDVYGFTKVIGEQLLDYHRRRHGISYVAVRPASLVPWTDWARDYGRGLLYERVDRNDVLDAIVLSTDYVAANDGGLVLDALHPDAVPAADLAEWKLDPIGTADRLFPGARTVVQRFGLDISAPPVKPSKLGWTETGYAPSRDFGAWINQVTGLSDDQVEARTSDY</sequence>
<keyword evidence="2" id="KW-0560">Oxidoreductase</keyword>
<proteinExistence type="inferred from homology"/>
<evidence type="ECO:0000256" key="3">
    <source>
        <dbReference type="ARBA" id="ARBA00023027"/>
    </source>
</evidence>
<dbReference type="InterPro" id="IPR001509">
    <property type="entry name" value="Epimerase_deHydtase"/>
</dbReference>
<evidence type="ECO:0000256" key="1">
    <source>
        <dbReference type="ARBA" id="ARBA00007637"/>
    </source>
</evidence>
<accession>A0AAW8DHM1</accession>
<protein>
    <submittedName>
        <fullName evidence="5">Nucleoside-diphosphate-sugar epimerase</fullName>
    </submittedName>
</protein>
<evidence type="ECO:0000259" key="4">
    <source>
        <dbReference type="Pfam" id="PF01370"/>
    </source>
</evidence>
<gene>
    <name evidence="5" type="ORF">J2S90_002437</name>
    <name evidence="6" type="ORF">J2S93_000201</name>
</gene>
<dbReference type="Proteomes" id="UP001230951">
    <property type="component" value="Unassembled WGS sequence"/>
</dbReference>
<evidence type="ECO:0000256" key="2">
    <source>
        <dbReference type="ARBA" id="ARBA00023002"/>
    </source>
</evidence>
<organism evidence="5 8">
    <name type="scientific">Arthrobacter bambusae</name>
    <dbReference type="NCBI Taxonomy" id="1338426"/>
    <lineage>
        <taxon>Bacteria</taxon>
        <taxon>Bacillati</taxon>
        <taxon>Actinomycetota</taxon>
        <taxon>Actinomycetes</taxon>
        <taxon>Micrococcales</taxon>
        <taxon>Micrococcaceae</taxon>
        <taxon>Arthrobacter</taxon>
    </lineage>
</organism>
<dbReference type="GO" id="GO:0016491">
    <property type="term" value="F:oxidoreductase activity"/>
    <property type="evidence" value="ECO:0007669"/>
    <property type="project" value="UniProtKB-KW"/>
</dbReference>
<reference evidence="5 7" key="1">
    <citation type="submission" date="2023-07" db="EMBL/GenBank/DDBJ databases">
        <title>Sorghum-associated microbial communities from plants grown in Nebraska, USA.</title>
        <authorList>
            <person name="Schachtman D."/>
        </authorList>
    </citation>
    <scope>NUCLEOTIDE SEQUENCE</scope>
    <source>
        <strain evidence="5">DS1006</strain>
        <strain evidence="6 7">DS1016</strain>
    </source>
</reference>
<dbReference type="Pfam" id="PF01370">
    <property type="entry name" value="Epimerase"/>
    <property type="match status" value="1"/>
</dbReference>
<dbReference type="Proteomes" id="UP001242995">
    <property type="component" value="Unassembled WGS sequence"/>
</dbReference>
<dbReference type="PANTHER" id="PTHR43103">
    <property type="entry name" value="NUCLEOSIDE-DIPHOSPHATE-SUGAR EPIMERASE"/>
    <property type="match status" value="1"/>
</dbReference>
<keyword evidence="7" id="KW-1185">Reference proteome</keyword>
<comment type="similarity">
    <text evidence="1">Belongs to the NAD(P)-dependent epimerase/dehydratase family.</text>
</comment>
<dbReference type="AlphaFoldDB" id="A0AAW8DHM1"/>
<evidence type="ECO:0000313" key="7">
    <source>
        <dbReference type="Proteomes" id="UP001230951"/>
    </source>
</evidence>
<dbReference type="RefSeq" id="WP_306961525.1">
    <property type="nucleotide sequence ID" value="NZ_JAUSRG010000006.1"/>
</dbReference>
<dbReference type="SUPFAM" id="SSF51735">
    <property type="entry name" value="NAD(P)-binding Rossmann-fold domains"/>
    <property type="match status" value="1"/>
</dbReference>
<dbReference type="PANTHER" id="PTHR43103:SF5">
    <property type="entry name" value="4-EPIMERASE, PUTATIVE (AFU_ORTHOLOGUE AFUA_7G00360)-RELATED"/>
    <property type="match status" value="1"/>
</dbReference>
<evidence type="ECO:0000313" key="8">
    <source>
        <dbReference type="Proteomes" id="UP001242995"/>
    </source>
</evidence>
<dbReference type="InterPro" id="IPR036291">
    <property type="entry name" value="NAD(P)-bd_dom_sf"/>
</dbReference>
<dbReference type="Gene3D" id="3.40.50.720">
    <property type="entry name" value="NAD(P)-binding Rossmann-like Domain"/>
    <property type="match status" value="1"/>
</dbReference>
<evidence type="ECO:0000313" key="5">
    <source>
        <dbReference type="EMBL" id="MDP9905466.1"/>
    </source>
</evidence>
<feature type="domain" description="NAD-dependent epimerase/dehydratase" evidence="4">
    <location>
        <begin position="16"/>
        <end position="165"/>
    </location>
</feature>
<name>A0AAW8DHM1_9MICC</name>
<keyword evidence="3" id="KW-0520">NAD</keyword>
<comment type="caution">
    <text evidence="5">The sequence shown here is derived from an EMBL/GenBank/DDBJ whole genome shotgun (WGS) entry which is preliminary data.</text>
</comment>